<evidence type="ECO:0000256" key="7">
    <source>
        <dbReference type="ARBA" id="ARBA00023027"/>
    </source>
</evidence>
<keyword evidence="4 11" id="KW-0812">Transmembrane</keyword>
<evidence type="ECO:0000256" key="5">
    <source>
        <dbReference type="ARBA" id="ARBA00022967"/>
    </source>
</evidence>
<dbReference type="AlphaFoldDB" id="S4SZI1"/>
<evidence type="ECO:0000256" key="11">
    <source>
        <dbReference type="SAM" id="Phobius"/>
    </source>
</evidence>
<dbReference type="GeneID" id="16488843"/>
<evidence type="ECO:0000256" key="8">
    <source>
        <dbReference type="ARBA" id="ARBA00023136"/>
    </source>
</evidence>
<accession>S4SZI1</accession>
<evidence type="ECO:0000256" key="10">
    <source>
        <dbReference type="ARBA" id="ARBA00049551"/>
    </source>
</evidence>
<organism evidence="12">
    <name type="scientific">Appalachioria falcifera</name>
    <name type="common">Millipede</name>
    <name type="synonym">Brachoria falcifera</name>
    <dbReference type="NCBI Taxonomy" id="382869"/>
    <lineage>
        <taxon>Eukaryota</taxon>
        <taxon>Metazoa</taxon>
        <taxon>Ecdysozoa</taxon>
        <taxon>Arthropoda</taxon>
        <taxon>Myriapoda</taxon>
        <taxon>Diplopoda</taxon>
        <taxon>Helminthomorpha</taxon>
        <taxon>Polydesmida</taxon>
        <taxon>Xystodesmidae</taxon>
        <taxon>Xystodesminae</taxon>
        <taxon>Apheloriini</taxon>
        <taxon>Appalachioria</taxon>
    </lineage>
</organism>
<geneLocation type="mitochondrion" evidence="12"/>
<evidence type="ECO:0000256" key="9">
    <source>
        <dbReference type="ARBA" id="ARBA00031586"/>
    </source>
</evidence>
<feature type="transmembrane region" description="Helical" evidence="11">
    <location>
        <begin position="54"/>
        <end position="77"/>
    </location>
</feature>
<dbReference type="EMBL" id="JX437063">
    <property type="protein sequence ID" value="AFR77024.1"/>
    <property type="molecule type" value="Genomic_DNA"/>
</dbReference>
<comment type="similarity">
    <text evidence="2">Belongs to the complex I subunit 4L family.</text>
</comment>
<dbReference type="Pfam" id="PF00420">
    <property type="entry name" value="Oxidored_q2"/>
    <property type="match status" value="1"/>
</dbReference>
<keyword evidence="12" id="KW-0496">Mitochondrion</keyword>
<dbReference type="CTD" id="4539"/>
<dbReference type="InterPro" id="IPR039428">
    <property type="entry name" value="NUOK/Mnh_C1-like"/>
</dbReference>
<comment type="subcellular location">
    <subcellularLocation>
        <location evidence="1">Membrane</location>
        <topology evidence="1">Multi-pass membrane protein</topology>
    </subcellularLocation>
</comment>
<sequence>MVILGVVLLVGGFVGLLSSYSHVLNMLLSLELVMLSLLYFLGLWEMIGLNDLVFMLCFIVFMVGEGVLGLSVLITLVRGYGGDYYLSFNSLQC</sequence>
<keyword evidence="5" id="KW-1278">Translocase</keyword>
<evidence type="ECO:0000256" key="6">
    <source>
        <dbReference type="ARBA" id="ARBA00022989"/>
    </source>
</evidence>
<keyword evidence="6 11" id="KW-1133">Transmembrane helix</keyword>
<reference evidence="12" key="1">
    <citation type="journal article" date="2013" name="PLoS ONE">
        <title>Arthropod phylogenetics in light of three novel millipede (myriapoda: diplopoda) mitochondrial genomes with comments on the appropriateness of mitochondrial genome sequence data for inferring deep level relationships.</title>
        <authorList>
            <person name="Brewer M.S."/>
            <person name="Swafford L."/>
            <person name="Spruill C.L."/>
            <person name="Bond J.E."/>
        </authorList>
    </citation>
    <scope>NUCLEOTIDE SEQUENCE</scope>
</reference>
<evidence type="ECO:0000313" key="12">
    <source>
        <dbReference type="EMBL" id="AFR77024.1"/>
    </source>
</evidence>
<name>S4SZI1_APPFA</name>
<evidence type="ECO:0000256" key="1">
    <source>
        <dbReference type="ARBA" id="ARBA00004141"/>
    </source>
</evidence>
<keyword evidence="7" id="KW-0520">NAD</keyword>
<proteinExistence type="inferred from homology"/>
<gene>
    <name evidence="12" type="primary">ND4L</name>
</gene>
<evidence type="ECO:0000256" key="4">
    <source>
        <dbReference type="ARBA" id="ARBA00022692"/>
    </source>
</evidence>
<dbReference type="Gene3D" id="1.10.287.3510">
    <property type="match status" value="1"/>
</dbReference>
<dbReference type="GO" id="GO:0016020">
    <property type="term" value="C:membrane"/>
    <property type="evidence" value="ECO:0007669"/>
    <property type="project" value="UniProtKB-SubCell"/>
</dbReference>
<comment type="catalytic activity">
    <reaction evidence="10">
        <text>a ubiquinone + NADH + 5 H(+)(in) = a ubiquinol + NAD(+) + 4 H(+)(out)</text>
        <dbReference type="Rhea" id="RHEA:29091"/>
        <dbReference type="Rhea" id="RHEA-COMP:9565"/>
        <dbReference type="Rhea" id="RHEA-COMP:9566"/>
        <dbReference type="ChEBI" id="CHEBI:15378"/>
        <dbReference type="ChEBI" id="CHEBI:16389"/>
        <dbReference type="ChEBI" id="CHEBI:17976"/>
        <dbReference type="ChEBI" id="CHEBI:57540"/>
        <dbReference type="ChEBI" id="CHEBI:57945"/>
        <dbReference type="EC" id="7.1.1.2"/>
    </reaction>
</comment>
<dbReference type="RefSeq" id="YP_008378727.1">
    <property type="nucleotide sequence ID" value="NC_021933.1"/>
</dbReference>
<dbReference type="GO" id="GO:0008137">
    <property type="term" value="F:NADH dehydrogenase (ubiquinone) activity"/>
    <property type="evidence" value="ECO:0007669"/>
    <property type="project" value="UniProtKB-EC"/>
</dbReference>
<evidence type="ECO:0000256" key="3">
    <source>
        <dbReference type="ARBA" id="ARBA00016612"/>
    </source>
</evidence>
<keyword evidence="8 11" id="KW-0472">Membrane</keyword>
<protein>
    <recommendedName>
        <fullName evidence="3">NADH-ubiquinone oxidoreductase chain 4L</fullName>
    </recommendedName>
    <alternativeName>
        <fullName evidence="9">NADH dehydrogenase subunit 4L</fullName>
    </alternativeName>
</protein>
<evidence type="ECO:0000256" key="2">
    <source>
        <dbReference type="ARBA" id="ARBA00010519"/>
    </source>
</evidence>